<comment type="caution">
    <text evidence="1">The sequence shown here is derived from an EMBL/GenBank/DDBJ whole genome shotgun (WGS) entry which is preliminary data.</text>
</comment>
<proteinExistence type="predicted"/>
<keyword evidence="2" id="KW-1185">Reference proteome</keyword>
<sequence>MPLIIRAKEWNHILYGSNDGGGHLHGYGWQNPGKAIEFPEHWTSDDIRDAGIAILDSEENRATIARILADGKRRGVVSGTIDGIEIKVAFSQAGKGPARVTSMFPVGKE</sequence>
<organism evidence="1 2">
    <name type="scientific">Bifidobacterium catulorum</name>
    <dbReference type="NCBI Taxonomy" id="1630173"/>
    <lineage>
        <taxon>Bacteria</taxon>
        <taxon>Bacillati</taxon>
        <taxon>Actinomycetota</taxon>
        <taxon>Actinomycetes</taxon>
        <taxon>Bifidobacteriales</taxon>
        <taxon>Bifidobacteriaceae</taxon>
        <taxon>Bifidobacterium</taxon>
    </lineage>
</organism>
<protein>
    <submittedName>
        <fullName evidence="1">Uncharacterized protein</fullName>
    </submittedName>
</protein>
<reference evidence="1 2" key="1">
    <citation type="journal article" date="2018" name="Int. J. Syst. Evol. Microbiol.">
        <title>Bifidobacterium catulorum sp. nov., a novel taxon from the faeces of the baby common marmoset (Callithrix jacchus).</title>
        <authorList>
            <person name="Modesto M."/>
            <person name="Michelini S."/>
            <person name="Oki K."/>
            <person name="Biavati B."/>
            <person name="Watanabe K."/>
            <person name="Mattarelli P."/>
        </authorList>
    </citation>
    <scope>NUCLEOTIDE SEQUENCE [LARGE SCALE GENOMIC DNA]</scope>
    <source>
        <strain evidence="1 2">MRM 8.19</strain>
    </source>
</reference>
<dbReference type="Proteomes" id="UP000245753">
    <property type="component" value="Unassembled WGS sequence"/>
</dbReference>
<evidence type="ECO:0000313" key="1">
    <source>
        <dbReference type="EMBL" id="PWG60532.1"/>
    </source>
</evidence>
<dbReference type="EMBL" id="QFFN01000003">
    <property type="protein sequence ID" value="PWG60532.1"/>
    <property type="molecule type" value="Genomic_DNA"/>
</dbReference>
<accession>A0A2U2MUQ4</accession>
<dbReference type="AlphaFoldDB" id="A0A2U2MUQ4"/>
<name>A0A2U2MUQ4_9BIFI</name>
<evidence type="ECO:0000313" key="2">
    <source>
        <dbReference type="Proteomes" id="UP000245753"/>
    </source>
</evidence>
<gene>
    <name evidence="1" type="ORF">DF200_02550</name>
</gene>